<dbReference type="GO" id="GO:0016298">
    <property type="term" value="F:lipase activity"/>
    <property type="evidence" value="ECO:0007669"/>
    <property type="project" value="TreeGrafter"/>
</dbReference>
<reference evidence="17 18" key="1">
    <citation type="submission" date="2019-07" db="EMBL/GenBank/DDBJ databases">
        <title>Genomics analysis of Aphanomyces spp. identifies a new class of oomycete effector associated with host adaptation.</title>
        <authorList>
            <person name="Gaulin E."/>
        </authorList>
    </citation>
    <scope>NUCLEOTIDE SEQUENCE [LARGE SCALE GENOMIC DNA]</scope>
    <source>
        <strain evidence="17 18">ATCC 201684</strain>
    </source>
</reference>
<keyword evidence="4" id="KW-0597">Phosphoprotein</keyword>
<sequence>MLQVTPRAYVNPFILLILCHHLPLWIVETALDPPEDSVCYHDFHRWFNQTLVLHIVIPSVCLLSVLITLFSPIYRSPPTIKTETPLIAIVFIGYVCLVVWDIYAFERSLVHDCLRATNHASAITYDLVMSCIVVVIWLFTSCTWRTRTPDSVRDKCSKRFRCLTRAILCKQYDEEEFDLYAYLSIGLSKFLSVSSRDKETLLPMADIIFAFHLLTKRQAREHAELPAPAQAAFHFDPSILEDAARYGKLAGGIYGWIIVLFYEPFAWHKICGCCQPREVRHHMRSVHEPVRRWQPGPRDDISFVRYSGVDPTSVQFISTANDLFQSPFTVCRDDDRKELIVCVRGSLSWHDVLTDILAKHVPMSPDEAMASPTGEAIYTHEGVLRSSRRIVGELQSGTLKEIFWEVAMARCRLDDPNANWRIVVTGHSLGAGIAAVLTLMLRKQFNAVGFLFAPLPVFDETTCAWSMPYMTTLVYGDDWVPRIFVGNIVRLRNDLMEEYQRVSNATLWSVWWARYDTSRLEPKIHPDWTDVEPVRADNFDELTIPGSIYHIETVNKARSCTCERLLGPQPLRCVRRERHEFDRLWFNSRTMSDHMPEHYGHCIEQVIPVVRESQDVV</sequence>
<accession>A0A6G0WS57</accession>
<evidence type="ECO:0000256" key="12">
    <source>
        <dbReference type="ARBA" id="ARBA00023136"/>
    </source>
</evidence>
<dbReference type="InterPro" id="IPR002921">
    <property type="entry name" value="Fungal_lipase-type"/>
</dbReference>
<feature type="domain" description="Fungal lipase-type" evidence="16">
    <location>
        <begin position="341"/>
        <end position="484"/>
    </location>
</feature>
<name>A0A6G0WS57_9STRA</name>
<evidence type="ECO:0000256" key="4">
    <source>
        <dbReference type="ARBA" id="ARBA00022553"/>
    </source>
</evidence>
<gene>
    <name evidence="17" type="ORF">Ae201684_012262</name>
</gene>
<dbReference type="GO" id="GO:0016042">
    <property type="term" value="P:lipid catabolic process"/>
    <property type="evidence" value="ECO:0007669"/>
    <property type="project" value="UniProtKB-KW"/>
</dbReference>
<evidence type="ECO:0000313" key="17">
    <source>
        <dbReference type="EMBL" id="KAF0730260.1"/>
    </source>
</evidence>
<dbReference type="SUPFAM" id="SSF53474">
    <property type="entry name" value="alpha/beta-Hydrolases"/>
    <property type="match status" value="1"/>
</dbReference>
<evidence type="ECO:0000313" key="18">
    <source>
        <dbReference type="Proteomes" id="UP000481153"/>
    </source>
</evidence>
<keyword evidence="6" id="KW-0479">Metal-binding</keyword>
<protein>
    <recommendedName>
        <fullName evidence="14">sn-1-specific diacylglycerol lipase</fullName>
        <ecNumber evidence="14">3.1.1.116</ecNumber>
    </recommendedName>
</protein>
<organism evidence="17 18">
    <name type="scientific">Aphanomyces euteiches</name>
    <dbReference type="NCBI Taxonomy" id="100861"/>
    <lineage>
        <taxon>Eukaryota</taxon>
        <taxon>Sar</taxon>
        <taxon>Stramenopiles</taxon>
        <taxon>Oomycota</taxon>
        <taxon>Saprolegniomycetes</taxon>
        <taxon>Saprolegniales</taxon>
        <taxon>Verrucalvaceae</taxon>
        <taxon>Aphanomyces</taxon>
    </lineage>
</organism>
<dbReference type="PANTHER" id="PTHR45792">
    <property type="entry name" value="DIACYLGLYCEROL LIPASE HOMOLOG-RELATED"/>
    <property type="match status" value="1"/>
</dbReference>
<dbReference type="GO" id="GO:0046872">
    <property type="term" value="F:metal ion binding"/>
    <property type="evidence" value="ECO:0007669"/>
    <property type="project" value="UniProtKB-KW"/>
</dbReference>
<evidence type="ECO:0000256" key="1">
    <source>
        <dbReference type="ARBA" id="ARBA00001913"/>
    </source>
</evidence>
<keyword evidence="8" id="KW-0106">Calcium</keyword>
<keyword evidence="18" id="KW-1185">Reference proteome</keyword>
<dbReference type="EMBL" id="VJMJ01000155">
    <property type="protein sequence ID" value="KAF0730260.1"/>
    <property type="molecule type" value="Genomic_DNA"/>
</dbReference>
<proteinExistence type="predicted"/>
<feature type="transmembrane region" description="Helical" evidence="15">
    <location>
        <begin position="123"/>
        <end position="144"/>
    </location>
</feature>
<comment type="cofactor">
    <cofactor evidence="1">
        <name>Ca(2+)</name>
        <dbReference type="ChEBI" id="CHEBI:29108"/>
    </cofactor>
</comment>
<evidence type="ECO:0000256" key="15">
    <source>
        <dbReference type="SAM" id="Phobius"/>
    </source>
</evidence>
<dbReference type="Gene3D" id="3.40.50.1820">
    <property type="entry name" value="alpha/beta hydrolase"/>
    <property type="match status" value="1"/>
</dbReference>
<evidence type="ECO:0000256" key="10">
    <source>
        <dbReference type="ARBA" id="ARBA00022989"/>
    </source>
</evidence>
<comment type="subcellular location">
    <subcellularLocation>
        <location evidence="2">Cell membrane</location>
        <topology evidence="2">Multi-pass membrane protein</topology>
    </subcellularLocation>
</comment>
<dbReference type="Proteomes" id="UP000481153">
    <property type="component" value="Unassembled WGS sequence"/>
</dbReference>
<evidence type="ECO:0000256" key="9">
    <source>
        <dbReference type="ARBA" id="ARBA00022963"/>
    </source>
</evidence>
<keyword evidence="5 15" id="KW-0812">Transmembrane</keyword>
<dbReference type="GO" id="GO:0005886">
    <property type="term" value="C:plasma membrane"/>
    <property type="evidence" value="ECO:0007669"/>
    <property type="project" value="UniProtKB-SubCell"/>
</dbReference>
<dbReference type="InterPro" id="IPR052214">
    <property type="entry name" value="DAG_Lipase-Related"/>
</dbReference>
<dbReference type="PANTHER" id="PTHR45792:SF8">
    <property type="entry name" value="DIACYLGLYCEROL LIPASE-ALPHA"/>
    <property type="match status" value="1"/>
</dbReference>
<dbReference type="Pfam" id="PF01764">
    <property type="entry name" value="Lipase_3"/>
    <property type="match status" value="1"/>
</dbReference>
<dbReference type="VEuPathDB" id="FungiDB:AeMF1_009437"/>
<evidence type="ECO:0000256" key="8">
    <source>
        <dbReference type="ARBA" id="ARBA00022837"/>
    </source>
</evidence>
<feature type="transmembrane region" description="Helical" evidence="15">
    <location>
        <begin position="86"/>
        <end position="103"/>
    </location>
</feature>
<evidence type="ECO:0000256" key="11">
    <source>
        <dbReference type="ARBA" id="ARBA00023098"/>
    </source>
</evidence>
<dbReference type="AlphaFoldDB" id="A0A6G0WS57"/>
<evidence type="ECO:0000256" key="14">
    <source>
        <dbReference type="ARBA" id="ARBA00026104"/>
    </source>
</evidence>
<keyword evidence="3" id="KW-1003">Cell membrane</keyword>
<comment type="catalytic activity">
    <reaction evidence="13">
        <text>a 1,2-diacyl-sn-glycerol + H2O = a 2-acylglycerol + a fatty acid + H(+)</text>
        <dbReference type="Rhea" id="RHEA:33275"/>
        <dbReference type="ChEBI" id="CHEBI:15377"/>
        <dbReference type="ChEBI" id="CHEBI:15378"/>
        <dbReference type="ChEBI" id="CHEBI:17389"/>
        <dbReference type="ChEBI" id="CHEBI:17815"/>
        <dbReference type="ChEBI" id="CHEBI:28868"/>
        <dbReference type="EC" id="3.1.1.116"/>
    </reaction>
    <physiologicalReaction direction="left-to-right" evidence="13">
        <dbReference type="Rhea" id="RHEA:33276"/>
    </physiologicalReaction>
</comment>
<feature type="transmembrane region" description="Helical" evidence="15">
    <location>
        <begin position="51"/>
        <end position="74"/>
    </location>
</feature>
<evidence type="ECO:0000256" key="6">
    <source>
        <dbReference type="ARBA" id="ARBA00022723"/>
    </source>
</evidence>
<evidence type="ECO:0000256" key="13">
    <source>
        <dbReference type="ARBA" id="ARBA00024531"/>
    </source>
</evidence>
<evidence type="ECO:0000256" key="7">
    <source>
        <dbReference type="ARBA" id="ARBA00022801"/>
    </source>
</evidence>
<evidence type="ECO:0000256" key="2">
    <source>
        <dbReference type="ARBA" id="ARBA00004651"/>
    </source>
</evidence>
<keyword evidence="11" id="KW-0443">Lipid metabolism</keyword>
<dbReference type="EC" id="3.1.1.116" evidence="14"/>
<keyword evidence="9" id="KW-0442">Lipid degradation</keyword>
<keyword evidence="12 15" id="KW-0472">Membrane</keyword>
<feature type="transmembrane region" description="Helical" evidence="15">
    <location>
        <begin position="12"/>
        <end position="31"/>
    </location>
</feature>
<evidence type="ECO:0000256" key="5">
    <source>
        <dbReference type="ARBA" id="ARBA00022692"/>
    </source>
</evidence>
<evidence type="ECO:0000259" key="16">
    <source>
        <dbReference type="Pfam" id="PF01764"/>
    </source>
</evidence>
<keyword evidence="10 15" id="KW-1133">Transmembrane helix</keyword>
<keyword evidence="7" id="KW-0378">Hydrolase</keyword>
<evidence type="ECO:0000256" key="3">
    <source>
        <dbReference type="ARBA" id="ARBA00022475"/>
    </source>
</evidence>
<dbReference type="InterPro" id="IPR029058">
    <property type="entry name" value="AB_hydrolase_fold"/>
</dbReference>
<comment type="caution">
    <text evidence="17">The sequence shown here is derived from an EMBL/GenBank/DDBJ whole genome shotgun (WGS) entry which is preliminary data.</text>
</comment>
<dbReference type="CDD" id="cd00519">
    <property type="entry name" value="Lipase_3"/>
    <property type="match status" value="1"/>
</dbReference>